<evidence type="ECO:0000256" key="6">
    <source>
        <dbReference type="ARBA" id="ARBA00022989"/>
    </source>
</evidence>
<dbReference type="PANTHER" id="PTHR21425">
    <property type="entry name" value="NICE-3"/>
    <property type="match status" value="1"/>
</dbReference>
<dbReference type="AlphaFoldDB" id="C1BS31"/>
<keyword evidence="8" id="KW-0496">Mitochondrion</keyword>
<evidence type="ECO:0000256" key="3">
    <source>
        <dbReference type="ARBA" id="ARBA00004173"/>
    </source>
</evidence>
<protein>
    <submittedName>
        <fullName evidence="11">C1orf43 homolog</fullName>
    </submittedName>
</protein>
<sequence length="238" mass="26927">MPVEQLSGVTVVIIIAVCVEAFIVLLIFARRQIMRFGLRNRRGPHTHIGLGAPKTLRREVDRKLDYIPYVKHEPPLKISDEEQPPGHIYRIKALESYRLFEKDLFRHYPSFARIAGSNIRSFLNNCLSGPLSGVDSRLIHQICDDYSDARYHYQEFGSERYEKFSLRLDVLRKKVIRNPSCTKKVRSGGNGSQNVYLNISSNKLNIDSSNEDPLALKQIGSSAVLFVGSETCSSSTAV</sequence>
<keyword evidence="6 10" id="KW-1133">Transmembrane helix</keyword>
<dbReference type="PANTHER" id="PTHR21425:SF2">
    <property type="entry name" value="PROTEIN C1ORF43"/>
    <property type="match status" value="1"/>
</dbReference>
<evidence type="ECO:0000313" key="11">
    <source>
        <dbReference type="EMBL" id="ACO11834.1"/>
    </source>
</evidence>
<dbReference type="Pfam" id="PF07406">
    <property type="entry name" value="NICE-3"/>
    <property type="match status" value="1"/>
</dbReference>
<evidence type="ECO:0000256" key="10">
    <source>
        <dbReference type="SAM" id="Phobius"/>
    </source>
</evidence>
<proteinExistence type="evidence at transcript level"/>
<keyword evidence="7" id="KW-0333">Golgi apparatus</keyword>
<reference evidence="11" key="1">
    <citation type="submission" date="2009-06" db="EMBL/GenBank/DDBJ databases">
        <title>Lepeophtheirus salmonis ESTs and full-length cDNAs.</title>
        <authorList>
            <person name="Yasuike M."/>
            <person name="von Schalburg K."/>
            <person name="Cooper G."/>
            <person name="Leong J."/>
            <person name="Jones S.R.M."/>
            <person name="Koop B.F."/>
        </authorList>
    </citation>
    <scope>NUCLEOTIDE SEQUENCE</scope>
    <source>
        <strain evidence="11">Pacific form</strain>
        <tissue evidence="11">Whole</tissue>
    </source>
</reference>
<dbReference type="EMBL" id="BT077410">
    <property type="protein sequence ID" value="ACO11834.1"/>
    <property type="molecule type" value="mRNA"/>
</dbReference>
<evidence type="ECO:0000256" key="7">
    <source>
        <dbReference type="ARBA" id="ARBA00023034"/>
    </source>
</evidence>
<name>C1BS31_LEPSM</name>
<dbReference type="GO" id="GO:0016020">
    <property type="term" value="C:membrane"/>
    <property type="evidence" value="ECO:0007669"/>
    <property type="project" value="UniProtKB-SubCell"/>
</dbReference>
<keyword evidence="5 10" id="KW-0812">Transmembrane</keyword>
<organism evidence="11">
    <name type="scientific">Lepeophtheirus salmonis</name>
    <name type="common">Salmon louse</name>
    <name type="synonym">Caligus salmonis</name>
    <dbReference type="NCBI Taxonomy" id="72036"/>
    <lineage>
        <taxon>Eukaryota</taxon>
        <taxon>Metazoa</taxon>
        <taxon>Ecdysozoa</taxon>
        <taxon>Arthropoda</taxon>
        <taxon>Crustacea</taxon>
        <taxon>Multicrustacea</taxon>
        <taxon>Hexanauplia</taxon>
        <taxon>Copepoda</taxon>
        <taxon>Siphonostomatoida</taxon>
        <taxon>Caligidae</taxon>
        <taxon>Lepeophtheirus</taxon>
    </lineage>
</organism>
<accession>C1BS31</accession>
<evidence type="ECO:0000256" key="2">
    <source>
        <dbReference type="ARBA" id="ARBA00004167"/>
    </source>
</evidence>
<keyword evidence="9 10" id="KW-0472">Membrane</keyword>
<comment type="function">
    <text evidence="1">General regulator of phagocytosis. Required to uptake Gram negative bacterium by macrophages.</text>
</comment>
<feature type="transmembrane region" description="Helical" evidence="10">
    <location>
        <begin position="6"/>
        <end position="29"/>
    </location>
</feature>
<evidence type="ECO:0000256" key="8">
    <source>
        <dbReference type="ARBA" id="ARBA00023128"/>
    </source>
</evidence>
<evidence type="ECO:0000256" key="5">
    <source>
        <dbReference type="ARBA" id="ARBA00022692"/>
    </source>
</evidence>
<dbReference type="GO" id="GO:0005794">
    <property type="term" value="C:Golgi apparatus"/>
    <property type="evidence" value="ECO:0007669"/>
    <property type="project" value="UniProtKB-SubCell"/>
</dbReference>
<comment type="subcellular location">
    <subcellularLocation>
        <location evidence="4">Golgi apparatus</location>
    </subcellularLocation>
    <subcellularLocation>
        <location evidence="2">Membrane</location>
        <topology evidence="2">Single-pass membrane protein</topology>
    </subcellularLocation>
    <subcellularLocation>
        <location evidence="3">Mitochondrion</location>
    </subcellularLocation>
</comment>
<dbReference type="GO" id="GO:0005739">
    <property type="term" value="C:mitochondrion"/>
    <property type="evidence" value="ECO:0007669"/>
    <property type="project" value="UniProtKB-SubCell"/>
</dbReference>
<evidence type="ECO:0000256" key="9">
    <source>
        <dbReference type="ARBA" id="ARBA00023136"/>
    </source>
</evidence>
<evidence type="ECO:0000256" key="1">
    <source>
        <dbReference type="ARBA" id="ARBA00002620"/>
    </source>
</evidence>
<evidence type="ECO:0000256" key="4">
    <source>
        <dbReference type="ARBA" id="ARBA00004555"/>
    </source>
</evidence>
<dbReference type="InterPro" id="IPR010876">
    <property type="entry name" value="C1orf43"/>
</dbReference>
<dbReference type="OrthoDB" id="5960253at2759"/>
<gene>
    <name evidence="11" type="primary">CA043</name>
</gene>